<dbReference type="Gene3D" id="2.40.260.10">
    <property type="entry name" value="Sortase"/>
    <property type="match status" value="1"/>
</dbReference>
<dbReference type="NCBIfam" id="TIGR03064">
    <property type="entry name" value="sortase_srtB"/>
    <property type="match status" value="1"/>
</dbReference>
<proteinExistence type="predicted"/>
<accession>A0ABT2ULI9</accession>
<dbReference type="InterPro" id="IPR005754">
    <property type="entry name" value="Sortase"/>
</dbReference>
<evidence type="ECO:0000313" key="4">
    <source>
        <dbReference type="Proteomes" id="UP001652445"/>
    </source>
</evidence>
<evidence type="ECO:0000256" key="1">
    <source>
        <dbReference type="ARBA" id="ARBA00022801"/>
    </source>
</evidence>
<dbReference type="Proteomes" id="UP001652445">
    <property type="component" value="Unassembled WGS sequence"/>
</dbReference>
<gene>
    <name evidence="3" type="primary">srtB</name>
    <name evidence="3" type="ORF">OB236_25345</name>
</gene>
<dbReference type="EMBL" id="JAOQIO010000094">
    <property type="protein sequence ID" value="MCU6795442.1"/>
    <property type="molecule type" value="Genomic_DNA"/>
</dbReference>
<keyword evidence="2" id="KW-0472">Membrane</keyword>
<dbReference type="EC" id="3.4.22.71" evidence="3"/>
<dbReference type="CDD" id="cd05826">
    <property type="entry name" value="Sortase_B"/>
    <property type="match status" value="1"/>
</dbReference>
<keyword evidence="4" id="KW-1185">Reference proteome</keyword>
<sequence length="271" mass="31397">MYKPVYVLMRTVSVHRALTILSLGMFVFCLFALGRIFLGYQQQEELAAQARQIYYQQVVTNRETLEDIRIEAAAKDVSVPEIRPAFRGLLDVNTDIVGWLNIAGTSVDDPIVQAQDNDYYLDRNYKKEASRSGSIFMDYRNTIMANDMNTILYGHRMKNGSMFGALKAYGDRYFFDNHRTFRYDTLYKSYNVEIFSFYYTTTDFNYIETAFSDDADYLSFLHSVQNKSIHKTDIVLNEPEPILTLSTCDYTLDAVEGRLVIHGVLRERSIH</sequence>
<reference evidence="3 4" key="1">
    <citation type="submission" date="2022-09" db="EMBL/GenBank/DDBJ databases">
        <authorList>
            <person name="Han X.L."/>
            <person name="Wang Q."/>
            <person name="Lu T."/>
        </authorList>
    </citation>
    <scope>NUCLEOTIDE SEQUENCE [LARGE SCALE GENOMIC DNA]</scope>
    <source>
        <strain evidence="3 4">WQ 127069</strain>
    </source>
</reference>
<keyword evidence="2" id="KW-1133">Transmembrane helix</keyword>
<dbReference type="GO" id="GO:0016787">
    <property type="term" value="F:hydrolase activity"/>
    <property type="evidence" value="ECO:0007669"/>
    <property type="project" value="UniProtKB-KW"/>
</dbReference>
<dbReference type="RefSeq" id="WP_262686379.1">
    <property type="nucleotide sequence ID" value="NZ_JAOQIO010000094.1"/>
</dbReference>
<evidence type="ECO:0000256" key="2">
    <source>
        <dbReference type="SAM" id="Phobius"/>
    </source>
</evidence>
<organism evidence="3 4">
    <name type="scientific">Paenibacillus baimaensis</name>
    <dbReference type="NCBI Taxonomy" id="2982185"/>
    <lineage>
        <taxon>Bacteria</taxon>
        <taxon>Bacillati</taxon>
        <taxon>Bacillota</taxon>
        <taxon>Bacilli</taxon>
        <taxon>Bacillales</taxon>
        <taxon>Paenibacillaceae</taxon>
        <taxon>Paenibacillus</taxon>
    </lineage>
</organism>
<feature type="transmembrane region" description="Helical" evidence="2">
    <location>
        <begin position="20"/>
        <end position="38"/>
    </location>
</feature>
<protein>
    <submittedName>
        <fullName evidence="3">Class B sortase</fullName>
        <ecNumber evidence="3">3.4.22.71</ecNumber>
    </submittedName>
</protein>
<dbReference type="Pfam" id="PF04203">
    <property type="entry name" value="Sortase"/>
    <property type="match status" value="1"/>
</dbReference>
<evidence type="ECO:0000313" key="3">
    <source>
        <dbReference type="EMBL" id="MCU6795442.1"/>
    </source>
</evidence>
<keyword evidence="1 3" id="KW-0378">Hydrolase</keyword>
<dbReference type="SUPFAM" id="SSF63817">
    <property type="entry name" value="Sortase"/>
    <property type="match status" value="1"/>
</dbReference>
<dbReference type="InterPro" id="IPR009835">
    <property type="entry name" value="SrtB"/>
</dbReference>
<name>A0ABT2ULI9_9BACL</name>
<comment type="caution">
    <text evidence="3">The sequence shown here is derived from an EMBL/GenBank/DDBJ whole genome shotgun (WGS) entry which is preliminary data.</text>
</comment>
<keyword evidence="2" id="KW-0812">Transmembrane</keyword>
<dbReference type="InterPro" id="IPR023365">
    <property type="entry name" value="Sortase_dom-sf"/>
</dbReference>